<feature type="domain" description="B30.2/SPRY" evidence="5">
    <location>
        <begin position="309"/>
        <end position="503"/>
    </location>
</feature>
<dbReference type="Gene3D" id="2.60.120.920">
    <property type="match status" value="1"/>
</dbReference>
<dbReference type="Pfam" id="PF00622">
    <property type="entry name" value="SPRY"/>
    <property type="match status" value="1"/>
</dbReference>
<evidence type="ECO:0000313" key="6">
    <source>
        <dbReference type="EMBL" id="KAA0723191.1"/>
    </source>
</evidence>
<dbReference type="EMBL" id="SOYY01000003">
    <property type="protein sequence ID" value="KAA0723191.1"/>
    <property type="molecule type" value="Genomic_DNA"/>
</dbReference>
<dbReference type="PROSITE" id="PS50119">
    <property type="entry name" value="ZF_BBOX"/>
    <property type="match status" value="1"/>
</dbReference>
<proteinExistence type="predicted"/>
<dbReference type="InterPro" id="IPR043136">
    <property type="entry name" value="B30.2/SPRY_sf"/>
</dbReference>
<dbReference type="InterPro" id="IPR003879">
    <property type="entry name" value="Butyrophylin_SPRY"/>
</dbReference>
<reference evidence="6 7" key="1">
    <citation type="journal article" date="2019" name="Mol. Ecol. Resour.">
        <title>Chromosome-level genome assembly of Triplophysa tibetana, a fish adapted to the harsh high-altitude environment of the Tibetan Plateau.</title>
        <authorList>
            <person name="Yang X."/>
            <person name="Liu H."/>
            <person name="Ma Z."/>
            <person name="Zou Y."/>
            <person name="Zou M."/>
            <person name="Mao Y."/>
            <person name="Li X."/>
            <person name="Wang H."/>
            <person name="Chen T."/>
            <person name="Wang W."/>
            <person name="Yang R."/>
        </authorList>
    </citation>
    <scope>NUCLEOTIDE SEQUENCE [LARGE SCALE GENOMIC DNA]</scope>
    <source>
        <strain evidence="6">TTIB1903HZAU</strain>
        <tissue evidence="6">Muscle</tissue>
    </source>
</reference>
<dbReference type="InterPro" id="IPR000315">
    <property type="entry name" value="Znf_B-box"/>
</dbReference>
<dbReference type="SMART" id="SM00589">
    <property type="entry name" value="PRY"/>
    <property type="match status" value="1"/>
</dbReference>
<dbReference type="PANTHER" id="PTHR24103">
    <property type="entry name" value="E3 UBIQUITIN-PROTEIN LIGASE TRIM"/>
    <property type="match status" value="1"/>
</dbReference>
<accession>A0A5A9PPX0</accession>
<keyword evidence="1 3" id="KW-0863">Zinc-finger</keyword>
<dbReference type="InterPro" id="IPR003877">
    <property type="entry name" value="SPRY_dom"/>
</dbReference>
<dbReference type="InterPro" id="IPR013320">
    <property type="entry name" value="ConA-like_dom_sf"/>
</dbReference>
<dbReference type="SMART" id="SM00449">
    <property type="entry name" value="SPRY"/>
    <property type="match status" value="1"/>
</dbReference>
<evidence type="ECO:0000259" key="5">
    <source>
        <dbReference type="PROSITE" id="PS50188"/>
    </source>
</evidence>
<evidence type="ECO:0000256" key="2">
    <source>
        <dbReference type="ARBA" id="ARBA00022833"/>
    </source>
</evidence>
<feature type="domain" description="B box-type" evidence="4">
    <location>
        <begin position="59"/>
        <end position="99"/>
    </location>
</feature>
<dbReference type="AlphaFoldDB" id="A0A5A9PPX0"/>
<protein>
    <submittedName>
        <fullName evidence="6">Zinc-binding protein A33</fullName>
    </submittedName>
</protein>
<dbReference type="SUPFAM" id="SSF49899">
    <property type="entry name" value="Concanavalin A-like lectins/glucanases"/>
    <property type="match status" value="1"/>
</dbReference>
<evidence type="ECO:0000256" key="3">
    <source>
        <dbReference type="PROSITE-ProRule" id="PRU00024"/>
    </source>
</evidence>
<evidence type="ECO:0000259" key="4">
    <source>
        <dbReference type="PROSITE" id="PS50119"/>
    </source>
</evidence>
<dbReference type="PRINTS" id="PR01407">
    <property type="entry name" value="BUTYPHLNCDUF"/>
</dbReference>
<name>A0A5A9PPX0_9TELE</name>
<keyword evidence="7" id="KW-1185">Reference proteome</keyword>
<dbReference type="SUPFAM" id="SSF57845">
    <property type="entry name" value="B-box zinc-binding domain"/>
    <property type="match status" value="1"/>
</dbReference>
<evidence type="ECO:0000313" key="7">
    <source>
        <dbReference type="Proteomes" id="UP000324632"/>
    </source>
</evidence>
<dbReference type="CDD" id="cd19769">
    <property type="entry name" value="Bbox2_TRIM16-like"/>
    <property type="match status" value="1"/>
</dbReference>
<dbReference type="Pfam" id="PF00643">
    <property type="entry name" value="zf-B_box"/>
    <property type="match status" value="1"/>
</dbReference>
<dbReference type="InterPro" id="IPR001870">
    <property type="entry name" value="B30.2/SPRY"/>
</dbReference>
<dbReference type="Proteomes" id="UP000324632">
    <property type="component" value="Chromosome 3"/>
</dbReference>
<organism evidence="6 7">
    <name type="scientific">Triplophysa tibetana</name>
    <dbReference type="NCBI Taxonomy" id="1572043"/>
    <lineage>
        <taxon>Eukaryota</taxon>
        <taxon>Metazoa</taxon>
        <taxon>Chordata</taxon>
        <taxon>Craniata</taxon>
        <taxon>Vertebrata</taxon>
        <taxon>Euteleostomi</taxon>
        <taxon>Actinopterygii</taxon>
        <taxon>Neopterygii</taxon>
        <taxon>Teleostei</taxon>
        <taxon>Ostariophysi</taxon>
        <taxon>Cypriniformes</taxon>
        <taxon>Nemacheilidae</taxon>
        <taxon>Triplophysa</taxon>
    </lineage>
</organism>
<dbReference type="FunFam" id="2.60.120.920:FF:000004">
    <property type="entry name" value="Butyrophilin subfamily 1 member A1"/>
    <property type="match status" value="1"/>
</dbReference>
<dbReference type="GO" id="GO:0008270">
    <property type="term" value="F:zinc ion binding"/>
    <property type="evidence" value="ECO:0007669"/>
    <property type="project" value="UniProtKB-KW"/>
</dbReference>
<keyword evidence="2" id="KW-0862">Zinc</keyword>
<dbReference type="Gene3D" id="3.30.160.60">
    <property type="entry name" value="Classic Zinc Finger"/>
    <property type="match status" value="1"/>
</dbReference>
<dbReference type="CDD" id="cd13733">
    <property type="entry name" value="SPRY_PRY_C-I_1"/>
    <property type="match status" value="1"/>
</dbReference>
<sequence length="509" mass="57464">MQENTNKSNVACDFCCGNKLRAVKSCLQCMASFCETHLENHKSAPRRTRHILISPVENLEDYICTSHEKPLEIFCRDDQTILCLFCTETEHTSHNTVSIEQENSHRRIQLEEEHRDVKRMIQERQKKIKHIQNIAKINKTYSSSASSPLRVKSWINISINTDFNKETLKKTLTCLQKNVQMEVKKFFETTQPSVIQEFKVLPKPASSASAFGENTIEPNSAKGIFVFSSKNTSSKNTDSLMKLSLPVPKSSAITKKKACIPFGTQQGSLRDFSETKSSDVLSEGKIYFTLGKMDKSTCSPKKEVKMNKLNLSNVDIDLSTIQKLYAVDVILDPNTAYPKLILSKDGKQVNYDGTWRDVPNNPERFDCSACVLGTDGFSGGRFYFEVQVGDKPEWDMGVARDSVNKKGKITVSPDNGFWTIWLRNGNKYMANESSPISLHLNQKPETVGVFVDYEEGLVSFYNVETTSLIYSFTGQSFNEKLYAFLSPCNSRGDVNKKPMIISTDLGCDY</sequence>
<comment type="caution">
    <text evidence="6">The sequence shown here is derived from an EMBL/GenBank/DDBJ whole genome shotgun (WGS) entry which is preliminary data.</text>
</comment>
<dbReference type="Pfam" id="PF13765">
    <property type="entry name" value="PRY"/>
    <property type="match status" value="1"/>
</dbReference>
<keyword evidence="1 3" id="KW-0479">Metal-binding</keyword>
<dbReference type="SMART" id="SM00336">
    <property type="entry name" value="BBOX"/>
    <property type="match status" value="1"/>
</dbReference>
<dbReference type="InterPro" id="IPR006574">
    <property type="entry name" value="PRY"/>
</dbReference>
<dbReference type="Gene3D" id="4.10.830.40">
    <property type="match status" value="1"/>
</dbReference>
<evidence type="ECO:0000256" key="1">
    <source>
        <dbReference type="ARBA" id="ARBA00022771"/>
    </source>
</evidence>
<gene>
    <name evidence="6" type="ORF">E1301_Tti005310</name>
</gene>
<dbReference type="PROSITE" id="PS50188">
    <property type="entry name" value="B302_SPRY"/>
    <property type="match status" value="1"/>
</dbReference>
<dbReference type="InterPro" id="IPR050143">
    <property type="entry name" value="TRIM/RBCC"/>
</dbReference>